<dbReference type="EMBL" id="CP011005">
    <property type="protein sequence ID" value="AJT42226.1"/>
    <property type="molecule type" value="Genomic_DNA"/>
</dbReference>
<dbReference type="GO" id="GO:0008761">
    <property type="term" value="F:UDP-N-acetylglucosamine 2-epimerase activity"/>
    <property type="evidence" value="ECO:0007669"/>
    <property type="project" value="UniProtKB-EC"/>
</dbReference>
<evidence type="ECO:0000313" key="7">
    <source>
        <dbReference type="Proteomes" id="UP000061839"/>
    </source>
</evidence>
<proteinExistence type="inferred from homology"/>
<dbReference type="HOGENOM" id="CLU_041674_1_0_11"/>
<dbReference type="Proteomes" id="UP000061839">
    <property type="component" value="Chromosome"/>
</dbReference>
<dbReference type="STRING" id="1618207.UM93_13275"/>
<evidence type="ECO:0000313" key="6">
    <source>
        <dbReference type="EMBL" id="AJT42226.1"/>
    </source>
</evidence>
<gene>
    <name evidence="6" type="ORF">UM93_13275</name>
</gene>
<evidence type="ECO:0000256" key="3">
    <source>
        <dbReference type="ARBA" id="ARBA00038858"/>
    </source>
</evidence>
<dbReference type="CDD" id="cd03786">
    <property type="entry name" value="GTB_UDP-GlcNAc_2-Epimerase"/>
    <property type="match status" value="1"/>
</dbReference>
<evidence type="ECO:0000256" key="4">
    <source>
        <dbReference type="RuleBase" id="RU003513"/>
    </source>
</evidence>
<accession>A0A0D4C1J7</accession>
<dbReference type="Pfam" id="PF02350">
    <property type="entry name" value="Epimerase_2"/>
    <property type="match status" value="1"/>
</dbReference>
<comment type="similarity">
    <text evidence="2 4">Belongs to the UDP-N-acetylglucosamine 2-epimerase family.</text>
</comment>
<dbReference type="PATRIC" id="fig|1618207.4.peg.2691"/>
<protein>
    <recommendedName>
        <fullName evidence="3">UDP-N-acetylglucosamine 2-epimerase (non-hydrolyzing)</fullName>
        <ecNumber evidence="3">5.1.3.14</ecNumber>
    </recommendedName>
</protein>
<evidence type="ECO:0000256" key="2">
    <source>
        <dbReference type="ARBA" id="ARBA00038209"/>
    </source>
</evidence>
<dbReference type="InterPro" id="IPR029767">
    <property type="entry name" value="WecB-like"/>
</dbReference>
<dbReference type="EC" id="5.1.3.14" evidence="3"/>
<feature type="domain" description="UDP-N-acetylglucosamine 2-epimerase" evidence="5">
    <location>
        <begin position="23"/>
        <end position="366"/>
    </location>
</feature>
<evidence type="ECO:0000256" key="1">
    <source>
        <dbReference type="ARBA" id="ARBA00023235"/>
    </source>
</evidence>
<sequence length="375" mass="40376">MKKIAAIYGTRPEAIKMAPLIAALKADNRFEVTVIVTGQHREMLDQVNSLFGITADHDLDISSPGQSLTSITTKVLEGLAPLLTSLAPDGVIVQGDTTSAFAGALAAFYQQIPVFHLEAGLRSGNIMNPFPEEANRKLISQIAALHFAPTAANREALLRDGVNPDDIVVTGNTVIDALLHTAQLPGDFTDPQLQQATEDANRQIVLVTTHRRENWGEPLQQIATAIAELAQLYPSTGFVVPMHKNPAVREVLQSTLAGLSNVHLLEPLDYAQFARLINRSHLILTDSGGVQEEAPSLGKPVLVLRETTERAEGVESGNVKLIGTNADRIVKEARLLLDVPAEYQRMTEAANPYGDGTAALQCTTALAQHFALKAL</sequence>
<dbReference type="Gene3D" id="3.40.50.2000">
    <property type="entry name" value="Glycogen Phosphorylase B"/>
    <property type="match status" value="2"/>
</dbReference>
<reference evidence="6 7" key="1">
    <citation type="journal article" date="2015" name="Genome Announc.">
        <title>Complete Genome Sequencing of Protease-Producing Novel Arthrobacter sp. Strain IHBB 11108 Using PacBio Single-Molecule Real-Time Sequencing Technology.</title>
        <authorList>
            <person name="Kiran S."/>
            <person name="Swarnkar M.K."/>
            <person name="Pal M."/>
            <person name="Thakur R."/>
            <person name="Tewari R."/>
            <person name="Singh A.K."/>
            <person name="Gulati A."/>
        </authorList>
    </citation>
    <scope>NUCLEOTIDE SEQUENCE [LARGE SCALE GENOMIC DNA]</scope>
    <source>
        <strain evidence="6 7">IHBB 11108</strain>
    </source>
</reference>
<keyword evidence="7" id="KW-1185">Reference proteome</keyword>
<dbReference type="RefSeq" id="WP_045076027.1">
    <property type="nucleotide sequence ID" value="NZ_CP011005.1"/>
</dbReference>
<dbReference type="NCBIfam" id="TIGR00236">
    <property type="entry name" value="wecB"/>
    <property type="match status" value="1"/>
</dbReference>
<dbReference type="PANTHER" id="PTHR43174:SF2">
    <property type="entry name" value="UDP-N-ACETYLGLUCOSAMINE 2-EPIMERASE"/>
    <property type="match status" value="1"/>
</dbReference>
<dbReference type="InterPro" id="IPR003331">
    <property type="entry name" value="UDP_GlcNAc_Epimerase_2_dom"/>
</dbReference>
<organism evidence="6 7">
    <name type="scientific">Psychromicrobium lacuslunae</name>
    <dbReference type="NCBI Taxonomy" id="1618207"/>
    <lineage>
        <taxon>Bacteria</taxon>
        <taxon>Bacillati</taxon>
        <taxon>Actinomycetota</taxon>
        <taxon>Actinomycetes</taxon>
        <taxon>Micrococcales</taxon>
        <taxon>Micrococcaceae</taxon>
        <taxon>Psychromicrobium</taxon>
    </lineage>
</organism>
<keyword evidence="1 4" id="KW-0413">Isomerase</keyword>
<dbReference type="SUPFAM" id="SSF53756">
    <property type="entry name" value="UDP-Glycosyltransferase/glycogen phosphorylase"/>
    <property type="match status" value="1"/>
</dbReference>
<evidence type="ECO:0000259" key="5">
    <source>
        <dbReference type="Pfam" id="PF02350"/>
    </source>
</evidence>
<dbReference type="AlphaFoldDB" id="A0A0D4C1J7"/>
<dbReference type="OrthoDB" id="9803238at2"/>
<dbReference type="PANTHER" id="PTHR43174">
    <property type="entry name" value="UDP-N-ACETYLGLUCOSAMINE 2-EPIMERASE"/>
    <property type="match status" value="1"/>
</dbReference>
<name>A0A0D4C1J7_9MICC</name>
<dbReference type="KEGG" id="ari:UM93_13275"/>